<evidence type="ECO:0000256" key="7">
    <source>
        <dbReference type="SAM" id="Phobius"/>
    </source>
</evidence>
<reference evidence="8 9" key="1">
    <citation type="journal article" date="2015" name="Stand. Genomic Sci.">
        <title>Genomic Encyclopedia of Bacterial and Archaeal Type Strains, Phase III: the genomes of soil and plant-associated and newly described type strains.</title>
        <authorList>
            <person name="Whitman W.B."/>
            <person name="Woyke T."/>
            <person name="Klenk H.P."/>
            <person name="Zhou Y."/>
            <person name="Lilburn T.G."/>
            <person name="Beck B.J."/>
            <person name="De Vos P."/>
            <person name="Vandamme P."/>
            <person name="Eisen J.A."/>
            <person name="Garrity G."/>
            <person name="Hugenholtz P."/>
            <person name="Kyrpides N.C."/>
        </authorList>
    </citation>
    <scope>NUCLEOTIDE SEQUENCE [LARGE SCALE GENOMIC DNA]</scope>
    <source>
        <strain evidence="8 9">A3</strain>
    </source>
</reference>
<dbReference type="InterPro" id="IPR002549">
    <property type="entry name" value="AI-2E-like"/>
</dbReference>
<protein>
    <submittedName>
        <fullName evidence="8">Putative PurR-regulated permease PerM</fullName>
    </submittedName>
</protein>
<dbReference type="Proteomes" id="UP000294862">
    <property type="component" value="Unassembled WGS sequence"/>
</dbReference>
<evidence type="ECO:0000256" key="5">
    <source>
        <dbReference type="ARBA" id="ARBA00023136"/>
    </source>
</evidence>
<keyword evidence="9" id="KW-1185">Reference proteome</keyword>
<feature type="transmembrane region" description="Helical" evidence="7">
    <location>
        <begin position="38"/>
        <end position="67"/>
    </location>
</feature>
<evidence type="ECO:0000313" key="8">
    <source>
        <dbReference type="EMBL" id="TCO36852.1"/>
    </source>
</evidence>
<feature type="transmembrane region" description="Helical" evidence="7">
    <location>
        <begin position="321"/>
        <end position="344"/>
    </location>
</feature>
<comment type="subcellular location">
    <subcellularLocation>
        <location evidence="1">Membrane</location>
        <topology evidence="1">Multi-pass membrane protein</topology>
    </subcellularLocation>
</comment>
<organism evidence="8 9">
    <name type="scientific">Dokdonella fugitiva</name>
    <dbReference type="NCBI Taxonomy" id="328517"/>
    <lineage>
        <taxon>Bacteria</taxon>
        <taxon>Pseudomonadati</taxon>
        <taxon>Pseudomonadota</taxon>
        <taxon>Gammaproteobacteria</taxon>
        <taxon>Lysobacterales</taxon>
        <taxon>Rhodanobacteraceae</taxon>
        <taxon>Dokdonella</taxon>
    </lineage>
</organism>
<dbReference type="GO" id="GO:0055085">
    <property type="term" value="P:transmembrane transport"/>
    <property type="evidence" value="ECO:0007669"/>
    <property type="project" value="TreeGrafter"/>
</dbReference>
<dbReference type="AlphaFoldDB" id="A0A4R2HZ78"/>
<evidence type="ECO:0000256" key="2">
    <source>
        <dbReference type="ARBA" id="ARBA00009773"/>
    </source>
</evidence>
<name>A0A4R2HZ78_9GAMM</name>
<dbReference type="PANTHER" id="PTHR21716:SF16">
    <property type="entry name" value="BLL1467 PROTEIN"/>
    <property type="match status" value="1"/>
</dbReference>
<comment type="caution">
    <text evidence="8">The sequence shown here is derived from an EMBL/GenBank/DDBJ whole genome shotgun (WGS) entry which is preliminary data.</text>
</comment>
<dbReference type="EMBL" id="SLWQ01000011">
    <property type="protein sequence ID" value="TCO36852.1"/>
    <property type="molecule type" value="Genomic_DNA"/>
</dbReference>
<gene>
    <name evidence="8" type="ORF">EV148_11128</name>
</gene>
<feature type="compositionally biased region" description="Low complexity" evidence="6">
    <location>
        <begin position="7"/>
        <end position="20"/>
    </location>
</feature>
<dbReference type="PANTHER" id="PTHR21716">
    <property type="entry name" value="TRANSMEMBRANE PROTEIN"/>
    <property type="match status" value="1"/>
</dbReference>
<evidence type="ECO:0000256" key="1">
    <source>
        <dbReference type="ARBA" id="ARBA00004141"/>
    </source>
</evidence>
<feature type="transmembrane region" description="Helical" evidence="7">
    <location>
        <begin position="221"/>
        <end position="244"/>
    </location>
</feature>
<evidence type="ECO:0000256" key="4">
    <source>
        <dbReference type="ARBA" id="ARBA00022989"/>
    </source>
</evidence>
<sequence>MNGGTGAAEESAETSPAATATPEAVLRTRLLGALVTLLVAYTCAVAETMIVPILVAILLGLMFAPFVRTLERWHVPRPVGALGAVAIALALGIGAFALLAAPAREWIARMPRALAHLESVIRDLRRPLQAASAATRELGKLASIDGGQNVRVVDSTPGLLAQVASMAPALLAGITIIVFLTFLFLLHGDALLRKFVTLAPHLRAKRDLVEATRLAQHELSLYMITITLINAALGLATAGALYLLGIPDPLLWGGLAALMNFAPFIGPLLTACVLTVAGFAEFASPWSALSAPAAFLCLHLFEGQLITPHLVGRRLELDPVMVFLALVVLGWIWGVAGLLLAVPLMACTKIIAARVPGGQVVATLLSR</sequence>
<keyword evidence="4 7" id="KW-1133">Transmembrane helix</keyword>
<proteinExistence type="inferred from homology"/>
<feature type="transmembrane region" description="Helical" evidence="7">
    <location>
        <begin position="283"/>
        <end position="301"/>
    </location>
</feature>
<feature type="region of interest" description="Disordered" evidence="6">
    <location>
        <begin position="1"/>
        <end position="20"/>
    </location>
</feature>
<keyword evidence="5 7" id="KW-0472">Membrane</keyword>
<feature type="transmembrane region" description="Helical" evidence="7">
    <location>
        <begin position="250"/>
        <end position="276"/>
    </location>
</feature>
<accession>A0A4R2HZ78</accession>
<evidence type="ECO:0000313" key="9">
    <source>
        <dbReference type="Proteomes" id="UP000294862"/>
    </source>
</evidence>
<dbReference type="Pfam" id="PF01594">
    <property type="entry name" value="AI-2E_transport"/>
    <property type="match status" value="1"/>
</dbReference>
<feature type="transmembrane region" description="Helical" evidence="7">
    <location>
        <begin position="159"/>
        <end position="186"/>
    </location>
</feature>
<dbReference type="RefSeq" id="WP_131999900.1">
    <property type="nucleotide sequence ID" value="NZ_JACGXM010000016.1"/>
</dbReference>
<keyword evidence="3 7" id="KW-0812">Transmembrane</keyword>
<dbReference type="OrthoDB" id="9799225at2"/>
<feature type="transmembrane region" description="Helical" evidence="7">
    <location>
        <begin position="79"/>
        <end position="101"/>
    </location>
</feature>
<evidence type="ECO:0000256" key="3">
    <source>
        <dbReference type="ARBA" id="ARBA00022692"/>
    </source>
</evidence>
<evidence type="ECO:0000256" key="6">
    <source>
        <dbReference type="SAM" id="MobiDB-lite"/>
    </source>
</evidence>
<dbReference type="GO" id="GO:0016020">
    <property type="term" value="C:membrane"/>
    <property type="evidence" value="ECO:0007669"/>
    <property type="project" value="UniProtKB-SubCell"/>
</dbReference>
<comment type="similarity">
    <text evidence="2">Belongs to the autoinducer-2 exporter (AI-2E) (TC 2.A.86) family.</text>
</comment>